<feature type="non-terminal residue" evidence="2">
    <location>
        <position position="151"/>
    </location>
</feature>
<feature type="compositionally biased region" description="Polar residues" evidence="1">
    <location>
        <begin position="77"/>
        <end position="93"/>
    </location>
</feature>
<name>A0AAV4BH36_9GAST</name>
<evidence type="ECO:0000313" key="2">
    <source>
        <dbReference type="EMBL" id="GFO18287.1"/>
    </source>
</evidence>
<dbReference type="Proteomes" id="UP000735302">
    <property type="component" value="Unassembled WGS sequence"/>
</dbReference>
<protein>
    <submittedName>
        <fullName evidence="2">Uncharacterized protein</fullName>
    </submittedName>
</protein>
<feature type="compositionally biased region" description="Polar residues" evidence="1">
    <location>
        <begin position="106"/>
        <end position="115"/>
    </location>
</feature>
<accession>A0AAV4BH36</accession>
<dbReference type="EMBL" id="BLXT01004946">
    <property type="protein sequence ID" value="GFO18287.1"/>
    <property type="molecule type" value="Genomic_DNA"/>
</dbReference>
<dbReference type="AlphaFoldDB" id="A0AAV4BH36"/>
<evidence type="ECO:0000313" key="3">
    <source>
        <dbReference type="Proteomes" id="UP000735302"/>
    </source>
</evidence>
<sequence length="151" mass="16582">MSAKSEVRHLNPSSGPNQIFIAPLCPPSTKWVTRSLKTRRKSSKRGEIAGGSDNVQPVALRHVTLNEDYNREHHLTDNGNTDTHHQQQQQANGYDNDAFDMEGNNHHQLTVSSSDGAPPPDYSSINGQPMDGVDHLNVSFGSGSRPLESEK</sequence>
<evidence type="ECO:0000256" key="1">
    <source>
        <dbReference type="SAM" id="MobiDB-lite"/>
    </source>
</evidence>
<reference evidence="2 3" key="1">
    <citation type="journal article" date="2021" name="Elife">
        <title>Chloroplast acquisition without the gene transfer in kleptoplastic sea slugs, Plakobranchus ocellatus.</title>
        <authorList>
            <person name="Maeda T."/>
            <person name="Takahashi S."/>
            <person name="Yoshida T."/>
            <person name="Shimamura S."/>
            <person name="Takaki Y."/>
            <person name="Nagai Y."/>
            <person name="Toyoda A."/>
            <person name="Suzuki Y."/>
            <person name="Arimoto A."/>
            <person name="Ishii H."/>
            <person name="Satoh N."/>
            <person name="Nishiyama T."/>
            <person name="Hasebe M."/>
            <person name="Maruyama T."/>
            <person name="Minagawa J."/>
            <person name="Obokata J."/>
            <person name="Shigenobu S."/>
        </authorList>
    </citation>
    <scope>NUCLEOTIDE SEQUENCE [LARGE SCALE GENOMIC DNA]</scope>
</reference>
<proteinExistence type="predicted"/>
<feature type="compositionally biased region" description="Basic and acidic residues" evidence="1">
    <location>
        <begin position="64"/>
        <end position="76"/>
    </location>
</feature>
<gene>
    <name evidence="2" type="ORF">PoB_004479200</name>
</gene>
<comment type="caution">
    <text evidence="2">The sequence shown here is derived from an EMBL/GenBank/DDBJ whole genome shotgun (WGS) entry which is preliminary data.</text>
</comment>
<organism evidence="2 3">
    <name type="scientific">Plakobranchus ocellatus</name>
    <dbReference type="NCBI Taxonomy" id="259542"/>
    <lineage>
        <taxon>Eukaryota</taxon>
        <taxon>Metazoa</taxon>
        <taxon>Spiralia</taxon>
        <taxon>Lophotrochozoa</taxon>
        <taxon>Mollusca</taxon>
        <taxon>Gastropoda</taxon>
        <taxon>Heterobranchia</taxon>
        <taxon>Euthyneura</taxon>
        <taxon>Panpulmonata</taxon>
        <taxon>Sacoglossa</taxon>
        <taxon>Placobranchoidea</taxon>
        <taxon>Plakobranchidae</taxon>
        <taxon>Plakobranchus</taxon>
    </lineage>
</organism>
<keyword evidence="3" id="KW-1185">Reference proteome</keyword>
<feature type="region of interest" description="Disordered" evidence="1">
    <location>
        <begin position="1"/>
        <end position="151"/>
    </location>
</feature>